<dbReference type="Pfam" id="PF00512">
    <property type="entry name" value="HisKA"/>
    <property type="match status" value="1"/>
</dbReference>
<dbReference type="Proteomes" id="UP000588068">
    <property type="component" value="Unassembled WGS sequence"/>
</dbReference>
<evidence type="ECO:0000256" key="5">
    <source>
        <dbReference type="SAM" id="Phobius"/>
    </source>
</evidence>
<dbReference type="PANTHER" id="PTHR43065">
    <property type="entry name" value="SENSOR HISTIDINE KINASE"/>
    <property type="match status" value="1"/>
</dbReference>
<feature type="transmembrane region" description="Helical" evidence="5">
    <location>
        <begin position="270"/>
        <end position="294"/>
    </location>
</feature>
<dbReference type="SMART" id="SM00387">
    <property type="entry name" value="HATPase_c"/>
    <property type="match status" value="1"/>
</dbReference>
<dbReference type="InterPro" id="IPR001789">
    <property type="entry name" value="Sig_transdc_resp-reg_receiver"/>
</dbReference>
<evidence type="ECO:0000313" key="8">
    <source>
        <dbReference type="EMBL" id="MBB6093180.1"/>
    </source>
</evidence>
<keyword evidence="3 4" id="KW-0597">Phosphoprotein</keyword>
<dbReference type="PROSITE" id="PS50109">
    <property type="entry name" value="HIS_KIN"/>
    <property type="match status" value="1"/>
</dbReference>
<dbReference type="Gene3D" id="3.40.50.2300">
    <property type="match status" value="1"/>
</dbReference>
<dbReference type="Gene3D" id="3.30.565.10">
    <property type="entry name" value="Histidine kinase-like ATPase, C-terminal domain"/>
    <property type="match status" value="1"/>
</dbReference>
<keyword evidence="5" id="KW-0472">Membrane</keyword>
<evidence type="ECO:0000313" key="9">
    <source>
        <dbReference type="Proteomes" id="UP000588068"/>
    </source>
</evidence>
<protein>
    <recommendedName>
        <fullName evidence="2">histidine kinase</fullName>
        <ecNumber evidence="2">2.7.13.3</ecNumber>
    </recommendedName>
</protein>
<keyword evidence="5" id="KW-1133">Transmembrane helix</keyword>
<dbReference type="EC" id="2.7.13.3" evidence="2"/>
<organism evidence="8 9">
    <name type="scientific">Povalibacter uvarum</name>
    <dbReference type="NCBI Taxonomy" id="732238"/>
    <lineage>
        <taxon>Bacteria</taxon>
        <taxon>Pseudomonadati</taxon>
        <taxon>Pseudomonadota</taxon>
        <taxon>Gammaproteobacteria</taxon>
        <taxon>Steroidobacterales</taxon>
        <taxon>Steroidobacteraceae</taxon>
        <taxon>Povalibacter</taxon>
    </lineage>
</organism>
<reference evidence="8 9" key="1">
    <citation type="submission" date="2020-08" db="EMBL/GenBank/DDBJ databases">
        <title>Genomic Encyclopedia of Type Strains, Phase IV (KMG-IV): sequencing the most valuable type-strain genomes for metagenomic binning, comparative biology and taxonomic classification.</title>
        <authorList>
            <person name="Goeker M."/>
        </authorList>
    </citation>
    <scope>NUCLEOTIDE SEQUENCE [LARGE SCALE GENOMIC DNA]</scope>
    <source>
        <strain evidence="8 9">DSM 26723</strain>
    </source>
</reference>
<evidence type="ECO:0000259" key="7">
    <source>
        <dbReference type="PROSITE" id="PS50110"/>
    </source>
</evidence>
<evidence type="ECO:0000256" key="1">
    <source>
        <dbReference type="ARBA" id="ARBA00000085"/>
    </source>
</evidence>
<keyword evidence="5" id="KW-0812">Transmembrane</keyword>
<evidence type="ECO:0000259" key="6">
    <source>
        <dbReference type="PROSITE" id="PS50109"/>
    </source>
</evidence>
<dbReference type="SUPFAM" id="SSF47384">
    <property type="entry name" value="Homodimeric domain of signal transducing histidine kinase"/>
    <property type="match status" value="1"/>
</dbReference>
<dbReference type="Pfam" id="PF00072">
    <property type="entry name" value="Response_reg"/>
    <property type="match status" value="1"/>
</dbReference>
<dbReference type="CDD" id="cd00156">
    <property type="entry name" value="REC"/>
    <property type="match status" value="1"/>
</dbReference>
<name>A0A841HLL8_9GAMM</name>
<comment type="catalytic activity">
    <reaction evidence="1">
        <text>ATP + protein L-histidine = ADP + protein N-phospho-L-histidine.</text>
        <dbReference type="EC" id="2.7.13.3"/>
    </reaction>
</comment>
<dbReference type="SMART" id="SM00388">
    <property type="entry name" value="HisKA"/>
    <property type="match status" value="1"/>
</dbReference>
<dbReference type="SUPFAM" id="SSF55874">
    <property type="entry name" value="ATPase domain of HSP90 chaperone/DNA topoisomerase II/histidine kinase"/>
    <property type="match status" value="1"/>
</dbReference>
<gene>
    <name evidence="8" type="ORF">HNQ60_002058</name>
</gene>
<keyword evidence="9" id="KW-1185">Reference proteome</keyword>
<feature type="domain" description="Response regulatory" evidence="7">
    <location>
        <begin position="568"/>
        <end position="680"/>
    </location>
</feature>
<dbReference type="EMBL" id="JACHHZ010000002">
    <property type="protein sequence ID" value="MBB6093180.1"/>
    <property type="molecule type" value="Genomic_DNA"/>
</dbReference>
<dbReference type="InterPro" id="IPR036890">
    <property type="entry name" value="HATPase_C_sf"/>
</dbReference>
<feature type="modified residue" description="4-aspartylphosphate" evidence="4">
    <location>
        <position position="617"/>
    </location>
</feature>
<evidence type="ECO:0000256" key="4">
    <source>
        <dbReference type="PROSITE-ProRule" id="PRU00169"/>
    </source>
</evidence>
<dbReference type="RefSeq" id="WP_184331285.1">
    <property type="nucleotide sequence ID" value="NZ_JACHHZ010000002.1"/>
</dbReference>
<sequence>MKFFRRSLIALGVAATLPTIVFGAVGAFYFLRAERSQIETETLRRSSTVVNLSEASLRGDVRALNMLSSSVYFESLDWTNFHPRLQRTLAANPHWLTLRIYDLEHAQEIFNVARDFAPPHPAALPGTESAQRLASTMEPVIGGITMEEEPVVHVYVPVRRDGTVRFVLVASVRATVFQDILLSQVPKSTIAAVVDRHGNFVARTHDYAKRVGQPATQVLRDAASTGLSGFYRGVTYEGFRNYTAFQTSPWSGWSAHVAVASTLIDTPTSWSFVVAGIAGLGSAALAAILVLLVLRDMAERRRADEALRQSQKMEAVGQLTGGIAHDFNNLLTAIIGNLDMIRNRVEGNERLQRLADNALEAARRGAKVTSQLLAFSRSQRMQLATVDLDQLLDGMGALLRQSAGPAISVRISVGPDARYVMSDANQLELALLNLIVNARDAMPAGGSLSISTHRVVDLDLRELQRRPYVEIRVSDTGSGMPDEIRARAIEPFFTTKRVGHGTGLGLSQVYGVMRESGGTLFIDSAVAQGTTIRMVLPAAANPSVSGYIAHARSHPPTVPTPRDVRDVSILIVDDDRQVRRFITESLRLLGYRVTDIDNGAGALELLDAQPFDLLIVDFAMPGMNGAEVARGAQQRRKDLRILMVSGYADSATIESMLGAISLLRKPFDSAALGEAVAEVLKAEKVTGDG</sequence>
<dbReference type="CDD" id="cd18774">
    <property type="entry name" value="PDC2_HK_sensor"/>
    <property type="match status" value="1"/>
</dbReference>
<comment type="caution">
    <text evidence="8">The sequence shown here is derived from an EMBL/GenBank/DDBJ whole genome shotgun (WGS) entry which is preliminary data.</text>
</comment>
<dbReference type="AlphaFoldDB" id="A0A841HLL8"/>
<dbReference type="SUPFAM" id="SSF52172">
    <property type="entry name" value="CheY-like"/>
    <property type="match status" value="1"/>
</dbReference>
<dbReference type="GO" id="GO:0000155">
    <property type="term" value="F:phosphorelay sensor kinase activity"/>
    <property type="evidence" value="ECO:0007669"/>
    <property type="project" value="InterPro"/>
</dbReference>
<dbReference type="PROSITE" id="PS50110">
    <property type="entry name" value="RESPONSE_REGULATORY"/>
    <property type="match status" value="1"/>
</dbReference>
<proteinExistence type="predicted"/>
<dbReference type="InterPro" id="IPR011006">
    <property type="entry name" value="CheY-like_superfamily"/>
</dbReference>
<accession>A0A841HLL8</accession>
<dbReference type="SMART" id="SM00448">
    <property type="entry name" value="REC"/>
    <property type="match status" value="1"/>
</dbReference>
<evidence type="ECO:0000256" key="2">
    <source>
        <dbReference type="ARBA" id="ARBA00012438"/>
    </source>
</evidence>
<keyword evidence="8" id="KW-0808">Transferase</keyword>
<dbReference type="InterPro" id="IPR005467">
    <property type="entry name" value="His_kinase_dom"/>
</dbReference>
<dbReference type="PRINTS" id="PR00344">
    <property type="entry name" value="BCTRLSENSOR"/>
</dbReference>
<dbReference type="InterPro" id="IPR003594">
    <property type="entry name" value="HATPase_dom"/>
</dbReference>
<feature type="domain" description="Histidine kinase" evidence="6">
    <location>
        <begin position="322"/>
        <end position="540"/>
    </location>
</feature>
<dbReference type="InterPro" id="IPR004358">
    <property type="entry name" value="Sig_transdc_His_kin-like_C"/>
</dbReference>
<dbReference type="PANTHER" id="PTHR43065:SF49">
    <property type="entry name" value="HISTIDINE KINASE"/>
    <property type="match status" value="1"/>
</dbReference>
<dbReference type="Pfam" id="PF02518">
    <property type="entry name" value="HATPase_c"/>
    <property type="match status" value="1"/>
</dbReference>
<dbReference type="CDD" id="cd00082">
    <property type="entry name" value="HisKA"/>
    <property type="match status" value="1"/>
</dbReference>
<dbReference type="InterPro" id="IPR036097">
    <property type="entry name" value="HisK_dim/P_sf"/>
</dbReference>
<evidence type="ECO:0000256" key="3">
    <source>
        <dbReference type="ARBA" id="ARBA00022553"/>
    </source>
</evidence>
<keyword evidence="8" id="KW-0418">Kinase</keyword>
<dbReference type="Gene3D" id="1.10.287.130">
    <property type="match status" value="1"/>
</dbReference>
<dbReference type="InterPro" id="IPR003661">
    <property type="entry name" value="HisK_dim/P_dom"/>
</dbReference>